<organism evidence="2 4">
    <name type="scientific">Mycolicibacterium mageritense</name>
    <name type="common">Mycobacterium mageritense</name>
    <dbReference type="NCBI Taxonomy" id="53462"/>
    <lineage>
        <taxon>Bacteria</taxon>
        <taxon>Bacillati</taxon>
        <taxon>Actinomycetota</taxon>
        <taxon>Actinomycetes</taxon>
        <taxon>Mycobacteriales</taxon>
        <taxon>Mycobacteriaceae</taxon>
        <taxon>Mycolicibacterium</taxon>
    </lineage>
</organism>
<reference evidence="1 3" key="1">
    <citation type="journal article" date="2019" name="Emerg. Microbes Infect.">
        <title>Comprehensive subspecies identification of 175 nontuberculous mycobacteria species based on 7547 genomic profiles.</title>
        <authorList>
            <person name="Matsumoto Y."/>
            <person name="Kinjo T."/>
            <person name="Motooka D."/>
            <person name="Nabeya D."/>
            <person name="Jung N."/>
            <person name="Uechi K."/>
            <person name="Horii T."/>
            <person name="Iida T."/>
            <person name="Fujita J."/>
            <person name="Nakamura S."/>
        </authorList>
    </citation>
    <scope>NUCLEOTIDE SEQUENCE [LARGE SCALE GENOMIC DNA]</scope>
    <source>
        <strain evidence="1 3">JCM 12375</strain>
    </source>
</reference>
<evidence type="ECO:0000313" key="3">
    <source>
        <dbReference type="Proteomes" id="UP000465622"/>
    </source>
</evidence>
<dbReference type="AlphaFoldDB" id="A0AAI8TTL7"/>
<sequence>MSTPTPHDQTSKRPTILFVLGMGRSGTSALTRVLSLCGAALPTGMMGADNGNPRGYWEPRAALFINRAILDRHDSAWWDPSLRLLEDGEFTPEETAAGIAQIGAFLNRLPAAPVVVIKELTIGVLADMWFEAARRAGYDISAVIAVRHPQEVVASLAAAVKASPELTTALWLKGNLLAERQTRGLPRAVVEYANLLEDWRREMARISAALSIELTPTDEGAIDEFLAPELHRQRNNTAVPDHFGSDWVSSVYRVMHEAARADTVDTSALDRVFDAYQASEHDFRTAFENSRTYQDGVLNKLIRPSIAKPFLELRAIAHRRKGTWV</sequence>
<reference evidence="1" key="2">
    <citation type="submission" date="2020-02" db="EMBL/GenBank/DDBJ databases">
        <authorList>
            <person name="Matsumoto Y."/>
            <person name="Kinjo T."/>
            <person name="Motooka D."/>
            <person name="Nabeya D."/>
            <person name="Jung N."/>
            <person name="Uechi K."/>
            <person name="Horii T."/>
            <person name="Iida T."/>
            <person name="Fujita J."/>
            <person name="Nakamura S."/>
        </authorList>
    </citation>
    <scope>NUCLEOTIDE SEQUENCE</scope>
    <source>
        <strain evidence="1">JCM 12375</strain>
    </source>
</reference>
<evidence type="ECO:0008006" key="5">
    <source>
        <dbReference type="Google" id="ProtNLM"/>
    </source>
</evidence>
<dbReference type="EMBL" id="AP022567">
    <property type="protein sequence ID" value="BBX33067.1"/>
    <property type="molecule type" value="Genomic_DNA"/>
</dbReference>
<name>A0AAI8TTL7_MYCME</name>
<protein>
    <recommendedName>
        <fullName evidence="5">Sulfotransferase family protein</fullName>
    </recommendedName>
</protein>
<dbReference type="InterPro" id="IPR027417">
    <property type="entry name" value="P-loop_NTPase"/>
</dbReference>
<gene>
    <name evidence="2" type="ORF">hbim_02244</name>
    <name evidence="1" type="ORF">MMAGJ_23490</name>
</gene>
<keyword evidence="3" id="KW-1185">Reference proteome</keyword>
<proteinExistence type="predicted"/>
<dbReference type="RefSeq" id="WP_081812453.1">
    <property type="nucleotide sequence ID" value="NZ_AP022567.1"/>
</dbReference>
<evidence type="ECO:0000313" key="2">
    <source>
        <dbReference type="EMBL" id="BDY28310.1"/>
    </source>
</evidence>
<dbReference type="Proteomes" id="UP000465622">
    <property type="component" value="Chromosome"/>
</dbReference>
<dbReference type="Proteomes" id="UP001241092">
    <property type="component" value="Chromosome"/>
</dbReference>
<dbReference type="SUPFAM" id="SSF52540">
    <property type="entry name" value="P-loop containing nucleoside triphosphate hydrolases"/>
    <property type="match status" value="1"/>
</dbReference>
<dbReference type="Gene3D" id="3.40.50.300">
    <property type="entry name" value="P-loop containing nucleotide triphosphate hydrolases"/>
    <property type="match status" value="1"/>
</dbReference>
<reference evidence="2" key="3">
    <citation type="submission" date="2023-03" db="EMBL/GenBank/DDBJ databases">
        <title>Draft genome sequence of a Mycolicibacterium mageritense strain H4_3_1 isolated from a hybrid biological-inorganic system reactor.</title>
        <authorList>
            <person name="Feng X."/>
            <person name="Kazama D."/>
            <person name="Sato K."/>
            <person name="Kobayashi H."/>
        </authorList>
    </citation>
    <scope>NUCLEOTIDE SEQUENCE</scope>
    <source>
        <strain evidence="2">H4_3_1</strain>
    </source>
</reference>
<accession>A0AAI8TTL7</accession>
<evidence type="ECO:0000313" key="4">
    <source>
        <dbReference type="Proteomes" id="UP001241092"/>
    </source>
</evidence>
<dbReference type="EMBL" id="AP027452">
    <property type="protein sequence ID" value="BDY28310.1"/>
    <property type="molecule type" value="Genomic_DNA"/>
</dbReference>
<evidence type="ECO:0000313" key="1">
    <source>
        <dbReference type="EMBL" id="BBX33067.1"/>
    </source>
</evidence>